<proteinExistence type="inferred from homology"/>
<evidence type="ECO:0000256" key="2">
    <source>
        <dbReference type="ARBA" id="ARBA00006966"/>
    </source>
</evidence>
<accession>A0A968GFE7</accession>
<dbReference type="CDD" id="cd06502">
    <property type="entry name" value="TA_like"/>
    <property type="match status" value="1"/>
</dbReference>
<dbReference type="PANTHER" id="PTHR48097:SF9">
    <property type="entry name" value="L-THREONINE ALDOLASE"/>
    <property type="match status" value="1"/>
</dbReference>
<keyword evidence="4" id="KW-0456">Lyase</keyword>
<evidence type="ECO:0000256" key="5">
    <source>
        <dbReference type="PIRSR" id="PIRSR017617-1"/>
    </source>
</evidence>
<feature type="domain" description="Aromatic amino acid beta-eliminating lyase/threonine aldolase" evidence="6">
    <location>
        <begin position="5"/>
        <end position="289"/>
    </location>
</feature>
<dbReference type="GO" id="GO:0006545">
    <property type="term" value="P:glycine biosynthetic process"/>
    <property type="evidence" value="ECO:0007669"/>
    <property type="project" value="TreeGrafter"/>
</dbReference>
<dbReference type="GO" id="GO:0008483">
    <property type="term" value="F:transaminase activity"/>
    <property type="evidence" value="ECO:0007669"/>
    <property type="project" value="UniProtKB-KW"/>
</dbReference>
<feature type="modified residue" description="N6-(pyridoxal phosphate)lysine" evidence="5">
    <location>
        <position position="202"/>
    </location>
</feature>
<dbReference type="InterPro" id="IPR001597">
    <property type="entry name" value="ArAA_b-elim_lyase/Thr_aldolase"/>
</dbReference>
<dbReference type="PANTHER" id="PTHR48097">
    <property type="entry name" value="L-THREONINE ALDOLASE-RELATED"/>
    <property type="match status" value="1"/>
</dbReference>
<dbReference type="AlphaFoldDB" id="A0A968GFE7"/>
<evidence type="ECO:0000256" key="1">
    <source>
        <dbReference type="ARBA" id="ARBA00001933"/>
    </source>
</evidence>
<sequence length="339" mass="37222">MRRVDLRSDTLTKPSEAMRKAMLQAPVGDDVYLEDPTILALEEKAADLLGMESALFVSSGTMGNLIAAYLHAPRGTEVLMHERAHTYRTELSGISAVAGAKPLLASGDRGILKREALEPLMNKRAIYYMERTSAIFIENTHNFCGGSVWNALELVEIADFAREHKLALHMDGARLFNASVASGMSAKEIVKDCHSVTFCLSKGLGAPVGSILAGDRDFVYEARRTRKMLGGGMRQAGMLAAAGIYALDHNIDRLAEDHQHAQFLAKAAKENPIFTQVIEPETNILFLHTDRPAVQIVEKLAQRGIAVLSLDAHTIRFVTHLDVSTVDINYVSEVLRELK</sequence>
<evidence type="ECO:0000313" key="8">
    <source>
        <dbReference type="Proteomes" id="UP000778951"/>
    </source>
</evidence>
<name>A0A968GFE7_9SPIO</name>
<dbReference type="InterPro" id="IPR015421">
    <property type="entry name" value="PyrdxlP-dep_Trfase_major"/>
</dbReference>
<keyword evidence="3" id="KW-0663">Pyridoxal phosphate</keyword>
<keyword evidence="7" id="KW-0032">Aminotransferase</keyword>
<protein>
    <submittedName>
        <fullName evidence="7">Aminotransferase class I/II-fold pyridoxal phosphate-dependent enzyme</fullName>
    </submittedName>
</protein>
<gene>
    <name evidence="7" type="ORF">HCT48_02120</name>
</gene>
<dbReference type="FunFam" id="3.40.640.10:FF:000030">
    <property type="entry name" value="Low-specificity L-threonine aldolase"/>
    <property type="match status" value="1"/>
</dbReference>
<dbReference type="NCBIfam" id="NF041359">
    <property type="entry name" value="GntG_guanitoxin"/>
    <property type="match status" value="1"/>
</dbReference>
<organism evidence="7 8">
    <name type="scientific">Entomospira culicis</name>
    <dbReference type="NCBI Taxonomy" id="2719989"/>
    <lineage>
        <taxon>Bacteria</taxon>
        <taxon>Pseudomonadati</taxon>
        <taxon>Spirochaetota</taxon>
        <taxon>Spirochaetia</taxon>
        <taxon>Spirochaetales</taxon>
        <taxon>Spirochaetaceae</taxon>
        <taxon>Entomospira</taxon>
    </lineage>
</organism>
<evidence type="ECO:0000256" key="3">
    <source>
        <dbReference type="ARBA" id="ARBA00022898"/>
    </source>
</evidence>
<keyword evidence="7" id="KW-0808">Transferase</keyword>
<evidence type="ECO:0000256" key="4">
    <source>
        <dbReference type="ARBA" id="ARBA00023239"/>
    </source>
</evidence>
<dbReference type="Pfam" id="PF01212">
    <property type="entry name" value="Beta_elim_lyase"/>
    <property type="match status" value="1"/>
</dbReference>
<dbReference type="Gene3D" id="3.40.640.10">
    <property type="entry name" value="Type I PLP-dependent aspartate aminotransferase-like (Major domain)"/>
    <property type="match status" value="1"/>
</dbReference>
<comment type="cofactor">
    <cofactor evidence="1">
        <name>pyridoxal 5'-phosphate</name>
        <dbReference type="ChEBI" id="CHEBI:597326"/>
    </cofactor>
</comment>
<dbReference type="Gene3D" id="3.90.1150.10">
    <property type="entry name" value="Aspartate Aminotransferase, domain 1"/>
    <property type="match status" value="1"/>
</dbReference>
<dbReference type="SUPFAM" id="SSF53383">
    <property type="entry name" value="PLP-dependent transferases"/>
    <property type="match status" value="1"/>
</dbReference>
<dbReference type="GO" id="GO:0006567">
    <property type="term" value="P:L-threonine catabolic process"/>
    <property type="evidence" value="ECO:0007669"/>
    <property type="project" value="TreeGrafter"/>
</dbReference>
<dbReference type="Proteomes" id="UP000778951">
    <property type="component" value="Unassembled WGS sequence"/>
</dbReference>
<dbReference type="InterPro" id="IPR015422">
    <property type="entry name" value="PyrdxlP-dep_Trfase_small"/>
</dbReference>
<reference evidence="7" key="1">
    <citation type="submission" date="2020-03" db="EMBL/GenBank/DDBJ databases">
        <title>Spirochaetal bacteria isolated from arthropods constitute a novel genus Entomospira genus novum within the order Spirochaetales.</title>
        <authorList>
            <person name="Grana-Miraglia L."/>
            <person name="Sikutova S."/>
            <person name="Fingerle V."/>
            <person name="Sing A."/>
            <person name="Castillo-Ramirez S."/>
            <person name="Margos G."/>
            <person name="Rudolf I."/>
        </authorList>
    </citation>
    <scope>NUCLEOTIDE SEQUENCE</scope>
    <source>
        <strain evidence="7">BR149</strain>
    </source>
</reference>
<dbReference type="GO" id="GO:0008732">
    <property type="term" value="F:L-allo-threonine aldolase activity"/>
    <property type="evidence" value="ECO:0007669"/>
    <property type="project" value="TreeGrafter"/>
</dbReference>
<evidence type="ECO:0000313" key="7">
    <source>
        <dbReference type="EMBL" id="NIZ69013.1"/>
    </source>
</evidence>
<dbReference type="GO" id="GO:0005829">
    <property type="term" value="C:cytosol"/>
    <property type="evidence" value="ECO:0007669"/>
    <property type="project" value="TreeGrafter"/>
</dbReference>
<keyword evidence="8" id="KW-1185">Reference proteome</keyword>
<comment type="caution">
    <text evidence="7">The sequence shown here is derived from an EMBL/GenBank/DDBJ whole genome shotgun (WGS) entry which is preliminary data.</text>
</comment>
<comment type="similarity">
    <text evidence="2">Belongs to the threonine aldolase family.</text>
</comment>
<dbReference type="InterPro" id="IPR015424">
    <property type="entry name" value="PyrdxlP-dep_Trfase"/>
</dbReference>
<evidence type="ECO:0000259" key="6">
    <source>
        <dbReference type="Pfam" id="PF01212"/>
    </source>
</evidence>
<dbReference type="InterPro" id="IPR023603">
    <property type="entry name" value="Low_specificity_L-TA-like"/>
</dbReference>
<dbReference type="EMBL" id="JAATLM010000001">
    <property type="protein sequence ID" value="NIZ69013.1"/>
    <property type="molecule type" value="Genomic_DNA"/>
</dbReference>
<dbReference type="PIRSF" id="PIRSF017617">
    <property type="entry name" value="Thr_aldolase"/>
    <property type="match status" value="1"/>
</dbReference>